<dbReference type="PANTHER" id="PTHR47944:SF17">
    <property type="entry name" value="3,9-DIHYDROXYPTEROCARPAN 6A-MONOOXYGENASE"/>
    <property type="match status" value="1"/>
</dbReference>
<keyword evidence="7" id="KW-1133">Transmembrane helix</keyword>
<dbReference type="PANTHER" id="PTHR47944">
    <property type="entry name" value="CYTOCHROME P450 98A9"/>
    <property type="match status" value="1"/>
</dbReference>
<organism evidence="14">
    <name type="scientific">Brassica cretica</name>
    <name type="common">Mustard</name>
    <dbReference type="NCBI Taxonomy" id="69181"/>
    <lineage>
        <taxon>Eukaryota</taxon>
        <taxon>Viridiplantae</taxon>
        <taxon>Streptophyta</taxon>
        <taxon>Embryophyta</taxon>
        <taxon>Tracheophyta</taxon>
        <taxon>Spermatophyta</taxon>
        <taxon>Magnoliopsida</taxon>
        <taxon>eudicotyledons</taxon>
        <taxon>Gunneridae</taxon>
        <taxon>Pentapetalae</taxon>
        <taxon>rosids</taxon>
        <taxon>malvids</taxon>
        <taxon>Brassicales</taxon>
        <taxon>Brassicaceae</taxon>
        <taxon>Brassiceae</taxon>
        <taxon>Brassica</taxon>
    </lineage>
</organism>
<dbReference type="PRINTS" id="PR00463">
    <property type="entry name" value="EP450I"/>
</dbReference>
<dbReference type="InterPro" id="IPR036396">
    <property type="entry name" value="Cyt_P450_sf"/>
</dbReference>
<evidence type="ECO:0000256" key="4">
    <source>
        <dbReference type="ARBA" id="ARBA00022617"/>
    </source>
</evidence>
<dbReference type="InterPro" id="IPR002401">
    <property type="entry name" value="Cyt_P450_E_grp-I"/>
</dbReference>
<dbReference type="AlphaFoldDB" id="A0A8S9LWQ4"/>
<dbReference type="GO" id="GO:0016020">
    <property type="term" value="C:membrane"/>
    <property type="evidence" value="ECO:0007669"/>
    <property type="project" value="UniProtKB-SubCell"/>
</dbReference>
<evidence type="ECO:0000256" key="5">
    <source>
        <dbReference type="ARBA" id="ARBA00022692"/>
    </source>
</evidence>
<proteinExistence type="inferred from homology"/>
<dbReference type="SUPFAM" id="SSF48264">
    <property type="entry name" value="Cytochrome P450"/>
    <property type="match status" value="1"/>
</dbReference>
<dbReference type="GO" id="GO:0020037">
    <property type="term" value="F:heme binding"/>
    <property type="evidence" value="ECO:0007669"/>
    <property type="project" value="InterPro"/>
</dbReference>
<evidence type="ECO:0000256" key="3">
    <source>
        <dbReference type="ARBA" id="ARBA00010617"/>
    </source>
</evidence>
<keyword evidence="11" id="KW-0472">Membrane</keyword>
<evidence type="ECO:0000256" key="13">
    <source>
        <dbReference type="RuleBase" id="RU000461"/>
    </source>
</evidence>
<keyword evidence="9 12" id="KW-0408">Iron</keyword>
<keyword evidence="5" id="KW-0812">Transmembrane</keyword>
<evidence type="ECO:0000256" key="1">
    <source>
        <dbReference type="ARBA" id="ARBA00001971"/>
    </source>
</evidence>
<dbReference type="PROSITE" id="PS00086">
    <property type="entry name" value="CYTOCHROME_P450"/>
    <property type="match status" value="1"/>
</dbReference>
<evidence type="ECO:0000256" key="11">
    <source>
        <dbReference type="ARBA" id="ARBA00023136"/>
    </source>
</evidence>
<dbReference type="Gene3D" id="1.10.630.10">
    <property type="entry name" value="Cytochrome P450"/>
    <property type="match status" value="1"/>
</dbReference>
<evidence type="ECO:0000313" key="14">
    <source>
        <dbReference type="EMBL" id="KAF2610261.1"/>
    </source>
</evidence>
<evidence type="ECO:0000256" key="8">
    <source>
        <dbReference type="ARBA" id="ARBA00023002"/>
    </source>
</evidence>
<evidence type="ECO:0000256" key="9">
    <source>
        <dbReference type="ARBA" id="ARBA00023004"/>
    </source>
</evidence>
<dbReference type="EMBL" id="QGKY02000089">
    <property type="protein sequence ID" value="KAF2610261.1"/>
    <property type="molecule type" value="Genomic_DNA"/>
</dbReference>
<feature type="binding site" description="axial binding residue" evidence="12">
    <location>
        <position position="86"/>
    </location>
    <ligand>
        <name>heme</name>
        <dbReference type="ChEBI" id="CHEBI:30413"/>
    </ligand>
    <ligandPart>
        <name>Fe</name>
        <dbReference type="ChEBI" id="CHEBI:18248"/>
    </ligandPart>
</feature>
<name>A0A8S9LWQ4_BRACR</name>
<keyword evidence="4 12" id="KW-0349">Heme</keyword>
<gene>
    <name evidence="14" type="ORF">F2Q70_00010202</name>
</gene>
<evidence type="ECO:0000256" key="12">
    <source>
        <dbReference type="PIRSR" id="PIRSR602401-1"/>
    </source>
</evidence>
<reference evidence="14" key="1">
    <citation type="submission" date="2019-12" db="EMBL/GenBank/DDBJ databases">
        <title>Genome sequencing and annotation of Brassica cretica.</title>
        <authorList>
            <person name="Studholme D.J."/>
            <person name="Sarris P.F."/>
        </authorList>
    </citation>
    <scope>NUCLEOTIDE SEQUENCE</scope>
    <source>
        <strain evidence="14">PFS-102/07</strain>
        <tissue evidence="14">Leaf</tissue>
    </source>
</reference>
<accession>A0A8S9LWQ4</accession>
<keyword evidence="8 13" id="KW-0560">Oxidoreductase</keyword>
<comment type="similarity">
    <text evidence="3 13">Belongs to the cytochrome P450 family.</text>
</comment>
<comment type="caution">
    <text evidence="14">The sequence shown here is derived from an EMBL/GenBank/DDBJ whole genome shotgun (WGS) entry which is preliminary data.</text>
</comment>
<evidence type="ECO:0000256" key="10">
    <source>
        <dbReference type="ARBA" id="ARBA00023033"/>
    </source>
</evidence>
<dbReference type="GO" id="GO:0004497">
    <property type="term" value="F:monooxygenase activity"/>
    <property type="evidence" value="ECO:0007669"/>
    <property type="project" value="UniProtKB-KW"/>
</dbReference>
<keyword evidence="6 12" id="KW-0479">Metal-binding</keyword>
<evidence type="ECO:0008006" key="15">
    <source>
        <dbReference type="Google" id="ProtNLM"/>
    </source>
</evidence>
<dbReference type="GO" id="GO:0016705">
    <property type="term" value="F:oxidoreductase activity, acting on paired donors, with incorporation or reduction of molecular oxygen"/>
    <property type="evidence" value="ECO:0007669"/>
    <property type="project" value="InterPro"/>
</dbReference>
<keyword evidence="10 13" id="KW-0503">Monooxygenase</keyword>
<dbReference type="InterPro" id="IPR001128">
    <property type="entry name" value="Cyt_P450"/>
</dbReference>
<protein>
    <recommendedName>
        <fullName evidence="15">Cytochrome P450</fullName>
    </recommendedName>
</protein>
<dbReference type="GO" id="GO:0005506">
    <property type="term" value="F:iron ion binding"/>
    <property type="evidence" value="ECO:0007669"/>
    <property type="project" value="InterPro"/>
</dbReference>
<dbReference type="Pfam" id="PF00067">
    <property type="entry name" value="p450"/>
    <property type="match status" value="1"/>
</dbReference>
<evidence type="ECO:0000256" key="6">
    <source>
        <dbReference type="ARBA" id="ARBA00022723"/>
    </source>
</evidence>
<evidence type="ECO:0000256" key="2">
    <source>
        <dbReference type="ARBA" id="ARBA00004167"/>
    </source>
</evidence>
<sequence>MVQGFEWKFKEDKVNMEETVVGLSLTMAHPLKCTPVARTFNSLTLNLKSCDPDEFKPERFLDTWQEEERKEQALKYIPFGSGRRSCPGENLAFIFIGTAIGVMVQGFEWRFKEEKVNMEETVVGLSLTMAHPLKCTPVARTFNSLTLNLKSCGL</sequence>
<comment type="cofactor">
    <cofactor evidence="1 12">
        <name>heme</name>
        <dbReference type="ChEBI" id="CHEBI:30413"/>
    </cofactor>
</comment>
<comment type="subcellular location">
    <subcellularLocation>
        <location evidence="2">Membrane</location>
        <topology evidence="2">Single-pass membrane protein</topology>
    </subcellularLocation>
</comment>
<evidence type="ECO:0000256" key="7">
    <source>
        <dbReference type="ARBA" id="ARBA00022989"/>
    </source>
</evidence>
<dbReference type="InterPro" id="IPR017972">
    <property type="entry name" value="Cyt_P450_CS"/>
</dbReference>